<comment type="caution">
    <text evidence="2">The sequence shown here is derived from an EMBL/GenBank/DDBJ whole genome shotgun (WGS) entry which is preliminary data.</text>
</comment>
<organism evidence="2 3">
    <name type="scientific">Clohesyomyces aquaticus</name>
    <dbReference type="NCBI Taxonomy" id="1231657"/>
    <lineage>
        <taxon>Eukaryota</taxon>
        <taxon>Fungi</taxon>
        <taxon>Dikarya</taxon>
        <taxon>Ascomycota</taxon>
        <taxon>Pezizomycotina</taxon>
        <taxon>Dothideomycetes</taxon>
        <taxon>Pleosporomycetidae</taxon>
        <taxon>Pleosporales</taxon>
        <taxon>Lindgomycetaceae</taxon>
        <taxon>Clohesyomyces</taxon>
    </lineage>
</organism>
<name>A0A1Y1Z7L7_9PLEO</name>
<evidence type="ECO:0000313" key="3">
    <source>
        <dbReference type="Proteomes" id="UP000193144"/>
    </source>
</evidence>
<dbReference type="Proteomes" id="UP000193144">
    <property type="component" value="Unassembled WGS sequence"/>
</dbReference>
<protein>
    <submittedName>
        <fullName evidence="2">Uncharacterized protein</fullName>
    </submittedName>
</protein>
<gene>
    <name evidence="2" type="ORF">BCR34DRAFT_42563</name>
</gene>
<evidence type="ECO:0000256" key="1">
    <source>
        <dbReference type="SAM" id="MobiDB-lite"/>
    </source>
</evidence>
<feature type="compositionally biased region" description="Polar residues" evidence="1">
    <location>
        <begin position="28"/>
        <end position="50"/>
    </location>
</feature>
<reference evidence="2 3" key="1">
    <citation type="submission" date="2016-07" db="EMBL/GenBank/DDBJ databases">
        <title>Pervasive Adenine N6-methylation of Active Genes in Fungi.</title>
        <authorList>
            <consortium name="DOE Joint Genome Institute"/>
            <person name="Mondo S.J."/>
            <person name="Dannebaum R.O."/>
            <person name="Kuo R.C."/>
            <person name="Labutti K."/>
            <person name="Haridas S."/>
            <person name="Kuo A."/>
            <person name="Salamov A."/>
            <person name="Ahrendt S.R."/>
            <person name="Lipzen A."/>
            <person name="Sullivan W."/>
            <person name="Andreopoulos W.B."/>
            <person name="Clum A."/>
            <person name="Lindquist E."/>
            <person name="Daum C."/>
            <person name="Ramamoorthy G.K."/>
            <person name="Gryganskyi A."/>
            <person name="Culley D."/>
            <person name="Magnuson J.K."/>
            <person name="James T.Y."/>
            <person name="O'Malley M.A."/>
            <person name="Stajich J.E."/>
            <person name="Spatafora J.W."/>
            <person name="Visel A."/>
            <person name="Grigoriev I.V."/>
        </authorList>
    </citation>
    <scope>NUCLEOTIDE SEQUENCE [LARGE SCALE GENOMIC DNA]</scope>
    <source>
        <strain evidence="2 3">CBS 115471</strain>
    </source>
</reference>
<proteinExistence type="predicted"/>
<evidence type="ECO:0000313" key="2">
    <source>
        <dbReference type="EMBL" id="ORY05805.1"/>
    </source>
</evidence>
<feature type="region of interest" description="Disordered" evidence="1">
    <location>
        <begin position="1"/>
        <end position="77"/>
    </location>
</feature>
<keyword evidence="3" id="KW-1185">Reference proteome</keyword>
<dbReference type="AlphaFoldDB" id="A0A1Y1Z7L7"/>
<accession>A0A1Y1Z7L7</accession>
<sequence>MPTPPGAEKYILKSSSPQKVTSHIPAAYTTTPFSPDPANSTPIYHPSTKSVPVPYTLTPMMSPPTPQRRIPRSAGTATPLRKQTIWVEVIICCICAGQHKIAVDFREFVKDSEACGLCRHTGCQKCKGEWREVVSYKGAWQT</sequence>
<dbReference type="EMBL" id="MCFA01000122">
    <property type="protein sequence ID" value="ORY05805.1"/>
    <property type="molecule type" value="Genomic_DNA"/>
</dbReference>